<keyword evidence="5 6" id="KW-0472">Membrane</keyword>
<organism evidence="7">
    <name type="scientific">Wollemia nobilis</name>
    <dbReference type="NCBI Taxonomy" id="56998"/>
    <lineage>
        <taxon>Eukaryota</taxon>
        <taxon>Viridiplantae</taxon>
        <taxon>Streptophyta</taxon>
        <taxon>Embryophyta</taxon>
        <taxon>Tracheophyta</taxon>
        <taxon>Spermatophyta</taxon>
        <taxon>Pinopsida</taxon>
        <taxon>Pinidae</taxon>
        <taxon>Conifers II</taxon>
        <taxon>Araucariales</taxon>
        <taxon>Araucariaceae</taxon>
        <taxon>Wollemia</taxon>
    </lineage>
</organism>
<protein>
    <submittedName>
        <fullName evidence="7">TSA: Wollemia nobilis Ref_Wollemi_Transcript_14239_971 transcribed RNA sequence</fullName>
    </submittedName>
</protein>
<evidence type="ECO:0000256" key="2">
    <source>
        <dbReference type="ARBA" id="ARBA00008707"/>
    </source>
</evidence>
<feature type="transmembrane region" description="Helical" evidence="6">
    <location>
        <begin position="130"/>
        <end position="148"/>
    </location>
</feature>
<feature type="transmembrane region" description="Helical" evidence="6">
    <location>
        <begin position="168"/>
        <end position="187"/>
    </location>
</feature>
<name>A0A0C9RT25_9CONI</name>
<dbReference type="EMBL" id="GCHU01014158">
    <property type="protein sequence ID" value="JAG86829.1"/>
    <property type="molecule type" value="Transcribed_RNA"/>
</dbReference>
<keyword evidence="4 6" id="KW-1133">Transmembrane helix</keyword>
<dbReference type="GO" id="GO:0016020">
    <property type="term" value="C:membrane"/>
    <property type="evidence" value="ECO:0007669"/>
    <property type="project" value="UniProtKB-SubCell"/>
</dbReference>
<evidence type="ECO:0000313" key="7">
    <source>
        <dbReference type="EMBL" id="JAG86829.1"/>
    </source>
</evidence>
<dbReference type="InterPro" id="IPR007770">
    <property type="entry name" value="DMP"/>
</dbReference>
<dbReference type="PANTHER" id="PTHR31621">
    <property type="entry name" value="PROTEIN DMP3"/>
    <property type="match status" value="1"/>
</dbReference>
<comment type="subcellular location">
    <subcellularLocation>
        <location evidence="1">Membrane</location>
        <topology evidence="1">Multi-pass membrane protein</topology>
    </subcellularLocation>
</comment>
<evidence type="ECO:0000256" key="6">
    <source>
        <dbReference type="SAM" id="Phobius"/>
    </source>
</evidence>
<sequence length="203" mass="21471">MGHSESKVKALEEGLTTSTSSSSDTTTKTAVNTALSSTSRIAKILPTGILFVFQAFSNLLSNYGNCQKSNKALVAVAVAILGIACFVLSFVDTFTDSSTGKVYYGIATINGIATTSKVKPSNASDYKIKWKDFLHASLAVLVFAVMALTNQNVVQCLYPSAETNVKKVFQVLPIALSGASSVIFLLLPSKRQGITTPVTTTSK</sequence>
<dbReference type="GO" id="GO:0005737">
    <property type="term" value="C:cytoplasm"/>
    <property type="evidence" value="ECO:0007669"/>
    <property type="project" value="UniProtKB-ARBA"/>
</dbReference>
<dbReference type="PANTHER" id="PTHR31621:SF66">
    <property type="entry name" value="PROTEIN DMP2"/>
    <property type="match status" value="1"/>
</dbReference>
<dbReference type="Pfam" id="PF05078">
    <property type="entry name" value="DUF679"/>
    <property type="match status" value="1"/>
</dbReference>
<evidence type="ECO:0000256" key="1">
    <source>
        <dbReference type="ARBA" id="ARBA00004141"/>
    </source>
</evidence>
<evidence type="ECO:0000256" key="4">
    <source>
        <dbReference type="ARBA" id="ARBA00022989"/>
    </source>
</evidence>
<dbReference type="GO" id="GO:0010256">
    <property type="term" value="P:endomembrane system organization"/>
    <property type="evidence" value="ECO:0007669"/>
    <property type="project" value="TreeGrafter"/>
</dbReference>
<dbReference type="AlphaFoldDB" id="A0A0C9RT25"/>
<accession>A0A0C9RT25</accession>
<evidence type="ECO:0000256" key="5">
    <source>
        <dbReference type="ARBA" id="ARBA00023136"/>
    </source>
</evidence>
<reference evidence="7" key="1">
    <citation type="submission" date="2015-02" db="EMBL/GenBank/DDBJ databases">
        <title>A transcriptome of Wollemia nobilis - a relic of Gondwana.</title>
        <authorList>
            <person name="Chia J.Y."/>
            <person name="Leong Y.S."/>
            <person name="Abdul Karim S."/>
            <person name="Wan Azmi N."/>
            <person name="Hercus R."/>
            <person name="Croft L."/>
        </authorList>
    </citation>
    <scope>NUCLEOTIDE SEQUENCE</scope>
    <source>
        <strain evidence="7">MaeBrown</strain>
        <tissue evidence="7">Leaf</tissue>
    </source>
</reference>
<comment type="similarity">
    <text evidence="2">Belongs to the plant DMP1 protein family.</text>
</comment>
<proteinExistence type="inferred from homology"/>
<keyword evidence="3 6" id="KW-0812">Transmembrane</keyword>
<feature type="transmembrane region" description="Helical" evidence="6">
    <location>
        <begin position="72"/>
        <end position="90"/>
    </location>
</feature>
<evidence type="ECO:0000256" key="3">
    <source>
        <dbReference type="ARBA" id="ARBA00022692"/>
    </source>
</evidence>